<comment type="caution">
    <text evidence="5">The sequence shown here is derived from an EMBL/GenBank/DDBJ whole genome shotgun (WGS) entry which is preliminary data.</text>
</comment>
<dbReference type="GO" id="GO:0000166">
    <property type="term" value="F:nucleotide binding"/>
    <property type="evidence" value="ECO:0007669"/>
    <property type="project" value="InterPro"/>
</dbReference>
<dbReference type="EMBL" id="JAVBVO010000003">
    <property type="protein sequence ID" value="MDZ5758442.1"/>
    <property type="molecule type" value="Genomic_DNA"/>
</dbReference>
<feature type="domain" description="GFO/IDH/MocA-like oxidoreductase" evidence="4">
    <location>
        <begin position="132"/>
        <end position="252"/>
    </location>
</feature>
<dbReference type="Pfam" id="PF22725">
    <property type="entry name" value="GFO_IDH_MocA_C3"/>
    <property type="match status" value="1"/>
</dbReference>
<evidence type="ECO:0000259" key="4">
    <source>
        <dbReference type="Pfam" id="PF22725"/>
    </source>
</evidence>
<comment type="similarity">
    <text evidence="1">Belongs to the Gfo/Idh/MocA family.</text>
</comment>
<organism evidence="5 6">
    <name type="scientific">Carnobacterium maltaromaticum</name>
    <name type="common">Carnobacterium piscicola</name>
    <dbReference type="NCBI Taxonomy" id="2751"/>
    <lineage>
        <taxon>Bacteria</taxon>
        <taxon>Bacillati</taxon>
        <taxon>Bacillota</taxon>
        <taxon>Bacilli</taxon>
        <taxon>Lactobacillales</taxon>
        <taxon>Carnobacteriaceae</taxon>
        <taxon>Carnobacterium</taxon>
    </lineage>
</organism>
<evidence type="ECO:0000256" key="2">
    <source>
        <dbReference type="ARBA" id="ARBA00023002"/>
    </source>
</evidence>
<keyword evidence="2 5" id="KW-0560">Oxidoreductase</keyword>
<dbReference type="AlphaFoldDB" id="A0AAW9K411"/>
<protein>
    <submittedName>
        <fullName evidence="5">Inositol 2-dehydrogenase</fullName>
        <ecNumber evidence="5">1.1.1.18</ecNumber>
    </submittedName>
</protein>
<evidence type="ECO:0000313" key="5">
    <source>
        <dbReference type="EMBL" id="MDZ5758442.1"/>
    </source>
</evidence>
<dbReference type="EC" id="1.1.1.18" evidence="5"/>
<dbReference type="PANTHER" id="PTHR42840">
    <property type="entry name" value="NAD(P)-BINDING ROSSMANN-FOLD SUPERFAMILY PROTEIN-RELATED"/>
    <property type="match status" value="1"/>
</dbReference>
<dbReference type="InterPro" id="IPR036291">
    <property type="entry name" value="NAD(P)-bd_dom_sf"/>
</dbReference>
<dbReference type="RefSeq" id="WP_035063722.1">
    <property type="nucleotide sequence ID" value="NZ_BJOJ01000012.1"/>
</dbReference>
<name>A0AAW9K411_CARML</name>
<dbReference type="Gene3D" id="3.30.360.10">
    <property type="entry name" value="Dihydrodipicolinate Reductase, domain 2"/>
    <property type="match status" value="1"/>
</dbReference>
<dbReference type="SUPFAM" id="SSF51735">
    <property type="entry name" value="NAD(P)-binding Rossmann-fold domains"/>
    <property type="match status" value="1"/>
</dbReference>
<dbReference type="NCBIfam" id="TIGR04380">
    <property type="entry name" value="myo_inos_iolG"/>
    <property type="match status" value="1"/>
</dbReference>
<dbReference type="FunFam" id="3.30.360.10:FF:000023">
    <property type="entry name" value="Inositol 2-dehydrogenase"/>
    <property type="match status" value="1"/>
</dbReference>
<dbReference type="PANTHER" id="PTHR42840:SF3">
    <property type="entry name" value="BINDING ROSSMANN FOLD OXIDOREDUCTASE, PUTATIVE (AFU_ORTHOLOGUE AFUA_2G10240)-RELATED"/>
    <property type="match status" value="1"/>
</dbReference>
<accession>A0AAW9K411</accession>
<dbReference type="GeneID" id="83605518"/>
<gene>
    <name evidence="5" type="primary">iolG</name>
    <name evidence="5" type="ORF">RAK27_07170</name>
</gene>
<reference evidence="5" key="1">
    <citation type="submission" date="2023-08" db="EMBL/GenBank/DDBJ databases">
        <title>Genomic characterization of piscicolin 126 produced by Carnobacterium maltaromaticum CM22 strain isolated from salmon (Salmo salar).</title>
        <authorList>
            <person name="Gonzalez-Gragera E."/>
            <person name="Garcia-Lopez J.D."/>
            <person name="Teso-Perez C."/>
            <person name="Gimenez-Hernandez I."/>
            <person name="Peralta-Sanchez J.M."/>
            <person name="Valdivia E."/>
            <person name="Montalban-Lopez M."/>
            <person name="Martin-Platero A.M."/>
            <person name="Banos A."/>
            <person name="Martinez-Bueno M."/>
        </authorList>
    </citation>
    <scope>NUCLEOTIDE SEQUENCE</scope>
    <source>
        <strain evidence="5">CM22</strain>
    </source>
</reference>
<dbReference type="InterPro" id="IPR055170">
    <property type="entry name" value="GFO_IDH_MocA-like_dom"/>
</dbReference>
<evidence type="ECO:0000259" key="3">
    <source>
        <dbReference type="Pfam" id="PF01408"/>
    </source>
</evidence>
<evidence type="ECO:0000256" key="1">
    <source>
        <dbReference type="ARBA" id="ARBA00010928"/>
    </source>
</evidence>
<dbReference type="SUPFAM" id="SSF55347">
    <property type="entry name" value="Glyceraldehyde-3-phosphate dehydrogenase-like, C-terminal domain"/>
    <property type="match status" value="1"/>
</dbReference>
<sequence>MSENIVIGVIGAGRIGRLHVENMLKMAGVRVKTVADPYSEHAKDWAEKLGIEQLVSNHEIIFNDAEINCVFICSPTDTHTTMIKAAAKAGKNIFCEKPISFSDEETIEAFKAVEKAGVKLQIGFNRRFDKNFDRVKKCVATGKIGELHILKITSRDPEPPGLDYVKSSGGLFMDMAIHDFDMARFVSGSEVEEVYVQGAALINPEFASLGDVDTAIITLKFANGALGVIDNSRKAVYGYDQRVEAFGSNGAVEIGNETETLAKLSTNSGVELDQPLHFFLERYNEAYIREVQEFFEAIQKDKAVPCSFEDGIMAQRIAQAAKLSLTTGKPVRVTKLIK</sequence>
<evidence type="ECO:0000313" key="6">
    <source>
        <dbReference type="Proteomes" id="UP001290462"/>
    </source>
</evidence>
<dbReference type="InterPro" id="IPR030827">
    <property type="entry name" value="Myo_inos_IolG"/>
</dbReference>
<proteinExistence type="inferred from homology"/>
<dbReference type="GO" id="GO:0050112">
    <property type="term" value="F:inositol 2-dehydrogenase (NAD+) activity"/>
    <property type="evidence" value="ECO:0007669"/>
    <property type="project" value="UniProtKB-EC"/>
</dbReference>
<dbReference type="Gene3D" id="3.40.50.720">
    <property type="entry name" value="NAD(P)-binding Rossmann-like Domain"/>
    <property type="match status" value="1"/>
</dbReference>
<dbReference type="InterPro" id="IPR000683">
    <property type="entry name" value="Gfo/Idh/MocA-like_OxRdtase_N"/>
</dbReference>
<dbReference type="Proteomes" id="UP001290462">
    <property type="component" value="Unassembled WGS sequence"/>
</dbReference>
<dbReference type="Pfam" id="PF01408">
    <property type="entry name" value="GFO_IDH_MocA"/>
    <property type="match status" value="1"/>
</dbReference>
<feature type="domain" description="Gfo/Idh/MocA-like oxidoreductase N-terminal" evidence="3">
    <location>
        <begin position="7"/>
        <end position="124"/>
    </location>
</feature>